<evidence type="ECO:0000256" key="3">
    <source>
        <dbReference type="ARBA" id="ARBA00022490"/>
    </source>
</evidence>
<dbReference type="InterPro" id="IPR036770">
    <property type="entry name" value="Ankyrin_rpt-contain_sf"/>
</dbReference>
<evidence type="ECO:0000256" key="9">
    <source>
        <dbReference type="SAM" id="Coils"/>
    </source>
</evidence>
<name>F4PPY9_CACFS</name>
<comment type="subcellular location">
    <subcellularLocation>
        <location evidence="2">Cytoplasm</location>
    </subcellularLocation>
</comment>
<feature type="zinc finger region" description="TRAF-type" evidence="8">
    <location>
        <begin position="817"/>
        <end position="869"/>
    </location>
</feature>
<dbReference type="GO" id="GO:0005737">
    <property type="term" value="C:cytoplasm"/>
    <property type="evidence" value="ECO:0007669"/>
    <property type="project" value="UniProtKB-SubCell"/>
</dbReference>
<dbReference type="InterPro" id="IPR013083">
    <property type="entry name" value="Znf_RING/FYVE/PHD"/>
</dbReference>
<dbReference type="AlphaFoldDB" id="F4PPY9"/>
<dbReference type="PANTHER" id="PTHR10131:SF94">
    <property type="entry name" value="TNF RECEPTOR-ASSOCIATED FACTOR 4"/>
    <property type="match status" value="1"/>
</dbReference>
<evidence type="ECO:0000313" key="12">
    <source>
        <dbReference type="Proteomes" id="UP000007797"/>
    </source>
</evidence>
<proteinExistence type="predicted"/>
<dbReference type="RefSeq" id="XP_004360303.1">
    <property type="nucleotide sequence ID" value="XM_004360246.1"/>
</dbReference>
<reference evidence="12" key="1">
    <citation type="journal article" date="2011" name="Genome Res.">
        <title>Phylogeny-wide analysis of social amoeba genomes highlights ancient origins for complex intercellular communication.</title>
        <authorList>
            <person name="Heidel A.J."/>
            <person name="Lawal H.M."/>
            <person name="Felder M."/>
            <person name="Schilde C."/>
            <person name="Helps N.R."/>
            <person name="Tunggal B."/>
            <person name="Rivero F."/>
            <person name="John U."/>
            <person name="Schleicher M."/>
            <person name="Eichinger L."/>
            <person name="Platzer M."/>
            <person name="Noegel A.A."/>
            <person name="Schaap P."/>
            <person name="Gloeckner G."/>
        </authorList>
    </citation>
    <scope>NUCLEOTIDE SEQUENCE [LARGE SCALE GENOMIC DNA]</scope>
    <source>
        <strain evidence="12">SH3</strain>
    </source>
</reference>
<dbReference type="PANTHER" id="PTHR10131">
    <property type="entry name" value="TNF RECEPTOR ASSOCIATED FACTOR"/>
    <property type="match status" value="1"/>
</dbReference>
<dbReference type="EMBL" id="GL883009">
    <property type="protein sequence ID" value="EGG22452.1"/>
    <property type="molecule type" value="Genomic_DNA"/>
</dbReference>
<dbReference type="GO" id="GO:0008270">
    <property type="term" value="F:zinc ion binding"/>
    <property type="evidence" value="ECO:0007669"/>
    <property type="project" value="UniProtKB-KW"/>
</dbReference>
<protein>
    <recommendedName>
        <fullName evidence="10">TRAF-type domain-containing protein</fullName>
    </recommendedName>
</protein>
<dbReference type="KEGG" id="dfa:DFA_04578"/>
<comment type="function">
    <text evidence="1">Probable adapter protein and signal transducer that links members of the tumor necrosis factor receptor family to different signaling pathways by association with the receptor cytoplasmic domain and kinases.</text>
</comment>
<evidence type="ECO:0000256" key="1">
    <source>
        <dbReference type="ARBA" id="ARBA00003051"/>
    </source>
</evidence>
<dbReference type="SUPFAM" id="SSF57850">
    <property type="entry name" value="RING/U-box"/>
    <property type="match status" value="1"/>
</dbReference>
<feature type="domain" description="TRAF-type" evidence="10">
    <location>
        <begin position="817"/>
        <end position="869"/>
    </location>
</feature>
<feature type="zinc finger region" description="TRAF-type" evidence="8">
    <location>
        <begin position="872"/>
        <end position="921"/>
    </location>
</feature>
<evidence type="ECO:0000313" key="11">
    <source>
        <dbReference type="EMBL" id="EGG22452.1"/>
    </source>
</evidence>
<dbReference type="STRING" id="1054147.F4PPY9"/>
<dbReference type="SUPFAM" id="SSF48403">
    <property type="entry name" value="Ankyrin repeat"/>
    <property type="match status" value="1"/>
</dbReference>
<keyword evidence="5" id="KW-0677">Repeat</keyword>
<feature type="domain" description="TRAF-type" evidence="10">
    <location>
        <begin position="872"/>
        <end position="921"/>
    </location>
</feature>
<keyword evidence="7 8" id="KW-0862">Zinc</keyword>
<keyword evidence="12" id="KW-1185">Reference proteome</keyword>
<keyword evidence="6 8" id="KW-0863">Zinc-finger</keyword>
<evidence type="ECO:0000256" key="7">
    <source>
        <dbReference type="ARBA" id="ARBA00022833"/>
    </source>
</evidence>
<keyword evidence="4 8" id="KW-0479">Metal-binding</keyword>
<gene>
    <name evidence="11" type="ORF">DFA_04578</name>
</gene>
<dbReference type="Gene3D" id="3.30.40.10">
    <property type="entry name" value="Zinc/RING finger domain, C3HC4 (zinc finger)"/>
    <property type="match status" value="3"/>
</dbReference>
<evidence type="ECO:0000256" key="8">
    <source>
        <dbReference type="PROSITE-ProRule" id="PRU00207"/>
    </source>
</evidence>
<dbReference type="InterPro" id="IPR001293">
    <property type="entry name" value="Znf_TRAF"/>
</dbReference>
<dbReference type="Gene3D" id="1.25.40.20">
    <property type="entry name" value="Ankyrin repeat-containing domain"/>
    <property type="match status" value="1"/>
</dbReference>
<dbReference type="CDD" id="cd16449">
    <property type="entry name" value="RING-HC"/>
    <property type="match status" value="1"/>
</dbReference>
<dbReference type="Proteomes" id="UP000007797">
    <property type="component" value="Unassembled WGS sequence"/>
</dbReference>
<dbReference type="OrthoDB" id="5989761at2759"/>
<feature type="coiled-coil region" evidence="9">
    <location>
        <begin position="941"/>
        <end position="968"/>
    </location>
</feature>
<dbReference type="SUPFAM" id="SSF140860">
    <property type="entry name" value="Pseudo ankyrin repeat-like"/>
    <property type="match status" value="1"/>
</dbReference>
<evidence type="ECO:0000256" key="2">
    <source>
        <dbReference type="ARBA" id="ARBA00004496"/>
    </source>
</evidence>
<evidence type="ECO:0000256" key="6">
    <source>
        <dbReference type="ARBA" id="ARBA00022771"/>
    </source>
</evidence>
<dbReference type="PROSITE" id="PS50145">
    <property type="entry name" value="ZF_TRAF"/>
    <property type="match status" value="2"/>
</dbReference>
<evidence type="ECO:0000259" key="10">
    <source>
        <dbReference type="PROSITE" id="PS50145"/>
    </source>
</evidence>
<organism evidence="11 12">
    <name type="scientific">Cavenderia fasciculata</name>
    <name type="common">Slime mold</name>
    <name type="synonym">Dictyostelium fasciculatum</name>
    <dbReference type="NCBI Taxonomy" id="261658"/>
    <lineage>
        <taxon>Eukaryota</taxon>
        <taxon>Amoebozoa</taxon>
        <taxon>Evosea</taxon>
        <taxon>Eumycetozoa</taxon>
        <taxon>Dictyostelia</taxon>
        <taxon>Acytosteliales</taxon>
        <taxon>Cavenderiaceae</taxon>
        <taxon>Cavenderia</taxon>
    </lineage>
</organism>
<sequence length="1105" mass="126832">MDIKILIFKNRYIFKKIIKERNELYKTWYWKECLSRPLHLMIANGEFDMLKYSLSKYKEQHFILLSFALQRSQTSSSATPIQPIDAAAFANRLDIAIYLHNYFSQEEEESDRFTKALIQTSDAINYAARNLNFEMVKFLTSTVNLNWNKQAILSAINPTVSDGFDDLVLEERGLEIIKYLMKQGRYYTYRDNSTSPIYQAIHCGKKKILEYLVGVCILDVAEFGSERLLGTPPIQNRAYHCALRSGDLEMIDIMWAFKSAHHPGDQNKYHESLLSAIASNKIETVNHVIAKFPSPPPHFKHCAYIASPFLPNVALSDQMLDYIVNHKDIQSLIQLSIDPYIKENRIDTITKFKNLFMVFGQNVTDLVEQGNIRVLKHLITNIGIKMGEGVSIVSAIEAGNPEILQFVYENKIAKSDPSREDKQIKQSKIVVKSLWYHSTRKQQIDGSGRYLECLKFALDTKIVEVRHILNALVYWNGDKDLFNTIPQLLPLFQKLHPKKLIESPVLTNVQLYSNSFTERQPFSHGVKELIEISPTVEMYYKKECDQPLGDWACESDNLELVQYLVSLGNPNLFTKKAIDICLYYNKSCDVLQYLSSNVFPIPLSFGDQMLTARFISLDSLQFLFPAVVDWSTKTTIVSSVNSLEHAYKSQRYQNIYYALQQFKIVSPKEKPLNPEVTNRVTCPVRVGGDLGYWQAYPIYKEDQVVFSVESSITLEERLVNQDYADFTCYLCLGLVNDTRQCSIGHIACFECIKPLTEKEGNKCHCGEPINLQSLSRNLVANNRVYCANHFRLVDGKWEEYLDQQGCNEITTIEQSESHQKSCPLNKYKCKHDGCDAQLVKVELDVHEEECVHQLVECYLCQETLKSLNMSDHLLVMCPEVNEDCLNGCGDTYPRKTRDDHFQTCPDQIICCPFGDEICKEKDKRKYMDAHAQASWHIAQLVIKTNQNNKKLKEENDKLNNLMVQLVIDKIALGSQLNNLIGQLDKDKIALESQIDLCIKKKSKEWIIPSDPNSSGWQSDSFKIRGCTFYFDLLKTTGAMGWYVNSDKPAVINYTIEVTEKDGLLFTEKKMGREIKQSIHFPSMSAFQRKSETNIKLTIGVLSYTK</sequence>
<dbReference type="GeneID" id="14874577"/>
<accession>F4PPY9</accession>
<evidence type="ECO:0000256" key="5">
    <source>
        <dbReference type="ARBA" id="ARBA00022737"/>
    </source>
</evidence>
<evidence type="ECO:0000256" key="4">
    <source>
        <dbReference type="ARBA" id="ARBA00022723"/>
    </source>
</evidence>
<dbReference type="SUPFAM" id="SSF49599">
    <property type="entry name" value="TRAF domain-like"/>
    <property type="match status" value="2"/>
</dbReference>
<keyword evidence="9" id="KW-0175">Coiled coil</keyword>
<keyword evidence="3" id="KW-0963">Cytoplasm</keyword>